<dbReference type="EMBL" id="CAJJDP010000220">
    <property type="protein sequence ID" value="CAD8215231.1"/>
    <property type="molecule type" value="Genomic_DNA"/>
</dbReference>
<dbReference type="AlphaFoldDB" id="A0A8S1YNW6"/>
<proteinExistence type="predicted"/>
<protein>
    <submittedName>
        <fullName evidence="1">Uncharacterized protein</fullName>
    </submittedName>
</protein>
<keyword evidence="2" id="KW-1185">Reference proteome</keyword>
<reference evidence="1" key="1">
    <citation type="submission" date="2021-01" db="EMBL/GenBank/DDBJ databases">
        <authorList>
            <consortium name="Genoscope - CEA"/>
            <person name="William W."/>
        </authorList>
    </citation>
    <scope>NUCLEOTIDE SEQUENCE</scope>
</reference>
<name>A0A8S1YNW6_PAROT</name>
<comment type="caution">
    <text evidence="1">The sequence shown here is derived from an EMBL/GenBank/DDBJ whole genome shotgun (WGS) entry which is preliminary data.</text>
</comment>
<organism evidence="1 2">
    <name type="scientific">Paramecium octaurelia</name>
    <dbReference type="NCBI Taxonomy" id="43137"/>
    <lineage>
        <taxon>Eukaryota</taxon>
        <taxon>Sar</taxon>
        <taxon>Alveolata</taxon>
        <taxon>Ciliophora</taxon>
        <taxon>Intramacronucleata</taxon>
        <taxon>Oligohymenophorea</taxon>
        <taxon>Peniculida</taxon>
        <taxon>Parameciidae</taxon>
        <taxon>Paramecium</taxon>
    </lineage>
</organism>
<accession>A0A8S1YNW6</accession>
<dbReference type="Proteomes" id="UP000683925">
    <property type="component" value="Unassembled WGS sequence"/>
</dbReference>
<sequence>MLKQCHLTLKMIWRSNRKVNLFLFRFHSSSLVQNTQKYKNQRKYGCTSKFEQALKIKLMLLDQNIKLIHYQNYKENQKLNFILLHWKWVWLRMFILKANYKSYEALSYSVTLHLKGYNFSDSYLRVILILELLCKPNLIIPDQQLDLNVVLFRKISGLLYFIYQQRQKLKMIRENLSHSKERYLESFNCFLKWQDFENSLFFIIQVLFILESNSQVEILQENLIKLRNPKPIKRQRNQKQMFKFQGYASKTQTEFSSWDATNIYINQAQLIILNCQNADLLKIF</sequence>
<evidence type="ECO:0000313" key="2">
    <source>
        <dbReference type="Proteomes" id="UP000683925"/>
    </source>
</evidence>
<evidence type="ECO:0000313" key="1">
    <source>
        <dbReference type="EMBL" id="CAD8215231.1"/>
    </source>
</evidence>
<gene>
    <name evidence="1" type="ORF">POCTA_138.1.T2160004</name>
</gene>